<reference evidence="2" key="1">
    <citation type="submission" date="2013-08" db="EMBL/GenBank/DDBJ databases">
        <authorList>
            <person name="Mendez C."/>
            <person name="Richter M."/>
            <person name="Ferrer M."/>
            <person name="Sanchez J."/>
        </authorList>
    </citation>
    <scope>NUCLEOTIDE SEQUENCE</scope>
</reference>
<protein>
    <submittedName>
        <fullName evidence="2">Polyphosphate kinase</fullName>
        <ecNumber evidence="2">2.7.4.1</ecNumber>
    </submittedName>
</protein>
<dbReference type="SUPFAM" id="SSF56024">
    <property type="entry name" value="Phospholipase D/nuclease"/>
    <property type="match status" value="1"/>
</dbReference>
<dbReference type="GO" id="GO:0009358">
    <property type="term" value="C:polyphosphate kinase complex"/>
    <property type="evidence" value="ECO:0007669"/>
    <property type="project" value="InterPro"/>
</dbReference>
<dbReference type="EC" id="2.7.4.1" evidence="2"/>
<keyword evidence="2" id="KW-0418">Kinase</keyword>
<evidence type="ECO:0000313" key="2">
    <source>
        <dbReference type="EMBL" id="EQD33750.1"/>
    </source>
</evidence>
<dbReference type="Pfam" id="PF13090">
    <property type="entry name" value="PP_kinase_C"/>
    <property type="match status" value="1"/>
</dbReference>
<dbReference type="InterPro" id="IPR003414">
    <property type="entry name" value="PP_kinase"/>
</dbReference>
<sequence length="154" mass="17424">GVLIKVNGITDGRAIRAVYNAAREGLRFRLLVRGICSLRPGVPGLSESVQVRSVIGRFLEHGRVFTFANGGSPEAYLGSADLMGRNLYRRVECVVPVRDPQARKEVLEVMEMTWQDRRQSWELNRDGSWSRIDRQCSEQGIQELLIARARARPM</sequence>
<proteinExistence type="predicted"/>
<organism evidence="2">
    <name type="scientific">mine drainage metagenome</name>
    <dbReference type="NCBI Taxonomy" id="410659"/>
    <lineage>
        <taxon>unclassified sequences</taxon>
        <taxon>metagenomes</taxon>
        <taxon>ecological metagenomes</taxon>
    </lineage>
</organism>
<name>T0ZV05_9ZZZZ</name>
<accession>T0ZV05</accession>
<feature type="non-terminal residue" evidence="2">
    <location>
        <position position="1"/>
    </location>
</feature>
<keyword evidence="2" id="KW-0808">Transferase</keyword>
<comment type="caution">
    <text evidence="2">The sequence shown here is derived from an EMBL/GenBank/DDBJ whole genome shotgun (WGS) entry which is preliminary data.</text>
</comment>
<evidence type="ECO:0000259" key="1">
    <source>
        <dbReference type="Pfam" id="PF13090"/>
    </source>
</evidence>
<feature type="domain" description="Polyphosphate kinase C-terminal" evidence="1">
    <location>
        <begin position="2"/>
        <end position="136"/>
    </location>
</feature>
<dbReference type="GO" id="GO:0008976">
    <property type="term" value="F:polyphosphate kinase activity"/>
    <property type="evidence" value="ECO:0007669"/>
    <property type="project" value="UniProtKB-EC"/>
</dbReference>
<dbReference type="InterPro" id="IPR025200">
    <property type="entry name" value="PPK_C_dom2"/>
</dbReference>
<dbReference type="PANTHER" id="PTHR30218:SF0">
    <property type="entry name" value="POLYPHOSPHATE KINASE"/>
    <property type="match status" value="1"/>
</dbReference>
<dbReference type="GO" id="GO:0006799">
    <property type="term" value="P:polyphosphate biosynthetic process"/>
    <property type="evidence" value="ECO:0007669"/>
    <property type="project" value="InterPro"/>
</dbReference>
<feature type="non-terminal residue" evidence="2">
    <location>
        <position position="154"/>
    </location>
</feature>
<gene>
    <name evidence="2" type="ORF">B1B_17445</name>
</gene>
<dbReference type="AlphaFoldDB" id="T0ZV05"/>
<dbReference type="Gene3D" id="3.30.870.10">
    <property type="entry name" value="Endonuclease Chain A"/>
    <property type="match status" value="1"/>
</dbReference>
<dbReference type="EMBL" id="AUZY01011649">
    <property type="protein sequence ID" value="EQD33750.1"/>
    <property type="molecule type" value="Genomic_DNA"/>
</dbReference>
<reference evidence="2" key="2">
    <citation type="journal article" date="2014" name="ISME J.">
        <title>Microbial stratification in low pH oxic and suboxic macroscopic growths along an acid mine drainage.</title>
        <authorList>
            <person name="Mendez-Garcia C."/>
            <person name="Mesa V."/>
            <person name="Sprenger R.R."/>
            <person name="Richter M."/>
            <person name="Diez M.S."/>
            <person name="Solano J."/>
            <person name="Bargiela R."/>
            <person name="Golyshina O.V."/>
            <person name="Manteca A."/>
            <person name="Ramos J.L."/>
            <person name="Gallego J.R."/>
            <person name="Llorente I."/>
            <person name="Martins Dos Santos V.A."/>
            <person name="Jensen O.N."/>
            <person name="Pelaez A.I."/>
            <person name="Sanchez J."/>
            <person name="Ferrer M."/>
        </authorList>
    </citation>
    <scope>NUCLEOTIDE SEQUENCE</scope>
</reference>
<dbReference type="PANTHER" id="PTHR30218">
    <property type="entry name" value="POLYPHOSPHATE KINASE"/>
    <property type="match status" value="1"/>
</dbReference>